<sequence length="376" mass="40121">MSQQWLAGFRTAVLSPYEEYKLVEPRGFTDRTVREPLLLAGGGERIRVRLTNRYGREPLRIGAARVAIQAKDDAIVPETDHELRFDDRTEVTIEPGAEVVSDEVPLAVHAGGLLSLSLYLPGDTGLATYSHLPMERAYAAPGDQTAATALDGPETFETRVFVSGVDVLAPEGTPVAVAFGDSWFEGTGTTVGANRRSVDALNERLDRGWVVNLGISGNRLLTDVHGEHALSRLERDALAVPGATHVLVHLGINDLGLPGGYGQPMPTAQDLIAGFTELATRIHAAGLRALVATVGPFAGAIYEGVSTPEGLALRLAVNEWIRSSDAFDGVFDVARAVEDPDAPGYIRTDLDAGDGMHLNDEGARLMAAAVDLADLW</sequence>
<accession>A0A372JI53</accession>
<dbReference type="Gene3D" id="3.40.50.1110">
    <property type="entry name" value="SGNH hydrolase"/>
    <property type="match status" value="1"/>
</dbReference>
<feature type="domain" description="SGNH hydrolase-type esterase" evidence="1">
    <location>
        <begin position="178"/>
        <end position="365"/>
    </location>
</feature>
<comment type="caution">
    <text evidence="2">The sequence shown here is derived from an EMBL/GenBank/DDBJ whole genome shotgun (WGS) entry which is preliminary data.</text>
</comment>
<dbReference type="Proteomes" id="UP000261811">
    <property type="component" value="Unassembled WGS sequence"/>
</dbReference>
<evidence type="ECO:0000259" key="1">
    <source>
        <dbReference type="Pfam" id="PF13472"/>
    </source>
</evidence>
<organism evidence="2 3">
    <name type="scientific">Actinomadura logoneensis</name>
    <dbReference type="NCBI Taxonomy" id="2293572"/>
    <lineage>
        <taxon>Bacteria</taxon>
        <taxon>Bacillati</taxon>
        <taxon>Actinomycetota</taxon>
        <taxon>Actinomycetes</taxon>
        <taxon>Streptosporangiales</taxon>
        <taxon>Thermomonosporaceae</taxon>
        <taxon>Actinomadura</taxon>
    </lineage>
</organism>
<dbReference type="OrthoDB" id="1828825at2"/>
<gene>
    <name evidence="2" type="ORF">DZF91_21120</name>
</gene>
<dbReference type="RefSeq" id="WP_117359181.1">
    <property type="nucleotide sequence ID" value="NZ_QURH01000329.1"/>
</dbReference>
<proteinExistence type="predicted"/>
<dbReference type="InterPro" id="IPR036514">
    <property type="entry name" value="SGNH_hydro_sf"/>
</dbReference>
<name>A0A372JI53_9ACTN</name>
<evidence type="ECO:0000313" key="3">
    <source>
        <dbReference type="Proteomes" id="UP000261811"/>
    </source>
</evidence>
<dbReference type="Pfam" id="PF13472">
    <property type="entry name" value="Lipase_GDSL_2"/>
    <property type="match status" value="1"/>
</dbReference>
<dbReference type="AlphaFoldDB" id="A0A372JI53"/>
<dbReference type="GO" id="GO:0016787">
    <property type="term" value="F:hydrolase activity"/>
    <property type="evidence" value="ECO:0007669"/>
    <property type="project" value="UniProtKB-KW"/>
</dbReference>
<protein>
    <submittedName>
        <fullName evidence="2">SGNH/GDSL hydrolase family protein</fullName>
    </submittedName>
</protein>
<dbReference type="EMBL" id="QURH01000329">
    <property type="protein sequence ID" value="RFU39687.1"/>
    <property type="molecule type" value="Genomic_DNA"/>
</dbReference>
<dbReference type="PANTHER" id="PTHR43784">
    <property type="entry name" value="GDSL-LIKE LIPASE/ACYLHYDROLASE, PUTATIVE (AFU_ORTHOLOGUE AFUA_2G00820)-RELATED"/>
    <property type="match status" value="1"/>
</dbReference>
<dbReference type="InterPro" id="IPR053140">
    <property type="entry name" value="GDSL_Rv0518-like"/>
</dbReference>
<evidence type="ECO:0000313" key="2">
    <source>
        <dbReference type="EMBL" id="RFU39687.1"/>
    </source>
</evidence>
<keyword evidence="2" id="KW-0378">Hydrolase</keyword>
<dbReference type="SUPFAM" id="SSF52266">
    <property type="entry name" value="SGNH hydrolase"/>
    <property type="match status" value="1"/>
</dbReference>
<dbReference type="InterPro" id="IPR013830">
    <property type="entry name" value="SGNH_hydro"/>
</dbReference>
<dbReference type="PANTHER" id="PTHR43784:SF2">
    <property type="entry name" value="GDSL-LIKE LIPASE_ACYLHYDROLASE, PUTATIVE (AFU_ORTHOLOGUE AFUA_2G00820)-RELATED"/>
    <property type="match status" value="1"/>
</dbReference>
<reference evidence="2 3" key="1">
    <citation type="submission" date="2018-08" db="EMBL/GenBank/DDBJ databases">
        <title>Actinomadura jelena sp. nov., a novel Actinomycete isolated from soil in Chad.</title>
        <authorList>
            <person name="Shi L."/>
        </authorList>
    </citation>
    <scope>NUCLEOTIDE SEQUENCE [LARGE SCALE GENOMIC DNA]</scope>
    <source>
        <strain evidence="2 3">NEAU-G17</strain>
    </source>
</reference>
<keyword evidence="3" id="KW-1185">Reference proteome</keyword>